<gene>
    <name evidence="2" type="ORF">C1I93_00385</name>
</gene>
<comment type="caution">
    <text evidence="2">The sequence shown here is derived from an EMBL/GenBank/DDBJ whole genome shotgun (WGS) entry which is preliminary data.</text>
</comment>
<evidence type="ECO:0000313" key="3">
    <source>
        <dbReference type="Proteomes" id="UP000248627"/>
    </source>
</evidence>
<dbReference type="InterPro" id="IPR001279">
    <property type="entry name" value="Metallo-B-lactamas"/>
</dbReference>
<keyword evidence="3" id="KW-1185">Reference proteome</keyword>
<dbReference type="OrthoDB" id="420651at2"/>
<evidence type="ECO:0000313" key="2">
    <source>
        <dbReference type="EMBL" id="PZG01229.1"/>
    </source>
</evidence>
<dbReference type="CDD" id="cd16282">
    <property type="entry name" value="metallo-hydrolase-like_MBL-fold"/>
    <property type="match status" value="1"/>
</dbReference>
<keyword evidence="2" id="KW-0378">Hydrolase</keyword>
<organism evidence="2 3">
    <name type="scientific">Micromonospora endophytica</name>
    <dbReference type="NCBI Taxonomy" id="515350"/>
    <lineage>
        <taxon>Bacteria</taxon>
        <taxon>Bacillati</taxon>
        <taxon>Actinomycetota</taxon>
        <taxon>Actinomycetes</taxon>
        <taxon>Micromonosporales</taxon>
        <taxon>Micromonosporaceae</taxon>
        <taxon>Micromonospora</taxon>
    </lineage>
</organism>
<feature type="domain" description="Metallo-beta-lactamase" evidence="1">
    <location>
        <begin position="17"/>
        <end position="198"/>
    </location>
</feature>
<protein>
    <submittedName>
        <fullName evidence="2">MBL fold metallo-hydrolase</fullName>
    </submittedName>
</protein>
<dbReference type="PANTHER" id="PTHR42951">
    <property type="entry name" value="METALLO-BETA-LACTAMASE DOMAIN-CONTAINING"/>
    <property type="match status" value="1"/>
</dbReference>
<sequence length="297" mass="31659">MADRVYAYLQPDGGWCLNNAGVVTAPGFGAVVVDTAATERRARALRTAVDAVADGPRRIIVNTHFHGDHTFGNAVFGPAATVVSHAGTRAEIAETGLALTGLWPNVDWGEVRTVLPHLTYTNRLTVHAGERRVELISVGPAHTRHDTVVWLPAERVLFAGDVVMPGCTPFVLMGTVRGMLAALDVLRALDPLVVVGGHGPVAGPEAFDETTAYLRWLQSVATTAAERGMSALQMARDCAREGYGGFDGLRDRERLVGNLRRALVERAGGELAQPLDVAAAFEEIVEFNGGRLPACHA</sequence>
<dbReference type="GO" id="GO:0016787">
    <property type="term" value="F:hydrolase activity"/>
    <property type="evidence" value="ECO:0007669"/>
    <property type="project" value="UniProtKB-KW"/>
</dbReference>
<dbReference type="PANTHER" id="PTHR42951:SF4">
    <property type="entry name" value="ACYL-COENZYME A THIOESTERASE MBLAC2"/>
    <property type="match status" value="1"/>
</dbReference>
<dbReference type="Proteomes" id="UP000248627">
    <property type="component" value="Unassembled WGS sequence"/>
</dbReference>
<dbReference type="Pfam" id="PF00753">
    <property type="entry name" value="Lactamase_B"/>
    <property type="match status" value="1"/>
</dbReference>
<evidence type="ECO:0000259" key="1">
    <source>
        <dbReference type="SMART" id="SM00849"/>
    </source>
</evidence>
<dbReference type="EMBL" id="POTX01000001">
    <property type="protein sequence ID" value="PZG01229.1"/>
    <property type="molecule type" value="Genomic_DNA"/>
</dbReference>
<name>A0A2W2DBA7_9ACTN</name>
<dbReference type="SMART" id="SM00849">
    <property type="entry name" value="Lactamase_B"/>
    <property type="match status" value="1"/>
</dbReference>
<dbReference type="SUPFAM" id="SSF56281">
    <property type="entry name" value="Metallo-hydrolase/oxidoreductase"/>
    <property type="match status" value="1"/>
</dbReference>
<accession>A0A2W2DBA7</accession>
<reference evidence="2 3" key="1">
    <citation type="submission" date="2018-01" db="EMBL/GenBank/DDBJ databases">
        <title>Draft genome sequence of Jishengella endophytica.</title>
        <authorList>
            <person name="Sahin N."/>
            <person name="Ay H."/>
            <person name="Saygin H."/>
        </authorList>
    </citation>
    <scope>NUCLEOTIDE SEQUENCE [LARGE SCALE GENOMIC DNA]</scope>
    <source>
        <strain evidence="2 3">DSM 45430</strain>
    </source>
</reference>
<proteinExistence type="predicted"/>
<dbReference type="InterPro" id="IPR036866">
    <property type="entry name" value="RibonucZ/Hydroxyglut_hydro"/>
</dbReference>
<dbReference type="InterPro" id="IPR050855">
    <property type="entry name" value="NDM-1-like"/>
</dbReference>
<dbReference type="Gene3D" id="3.60.15.10">
    <property type="entry name" value="Ribonuclease Z/Hydroxyacylglutathione hydrolase-like"/>
    <property type="match status" value="1"/>
</dbReference>
<dbReference type="AlphaFoldDB" id="A0A2W2DBA7"/>